<dbReference type="Proteomes" id="UP000054921">
    <property type="component" value="Unassembled WGS sequence"/>
</dbReference>
<dbReference type="RefSeq" id="WP_028382229.1">
    <property type="nucleotide sequence ID" value="NZ_CAAAIT010000002.1"/>
</dbReference>
<dbReference type="Gene3D" id="2.40.128.520">
    <property type="match status" value="1"/>
</dbReference>
<dbReference type="EMBL" id="LR134173">
    <property type="protein sequence ID" value="VEB36270.1"/>
    <property type="molecule type" value="Genomic_DNA"/>
</dbReference>
<dbReference type="AlphaFoldDB" id="A0A0W0S7A1"/>
<dbReference type="EMBL" id="LNXW01000013">
    <property type="protein sequence ID" value="KTC78964.1"/>
    <property type="molecule type" value="Genomic_DNA"/>
</dbReference>
<evidence type="ECO:0000256" key="1">
    <source>
        <dbReference type="SAM" id="SignalP"/>
    </source>
</evidence>
<evidence type="ECO:0000313" key="5">
    <source>
        <dbReference type="Proteomes" id="UP000054921"/>
    </source>
</evidence>
<keyword evidence="1" id="KW-0732">Signal</keyword>
<dbReference type="InterPro" id="IPR019223">
    <property type="entry name" value="DUF2147"/>
</dbReference>
<reference evidence="4 6" key="2">
    <citation type="submission" date="2018-12" db="EMBL/GenBank/DDBJ databases">
        <authorList>
            <consortium name="Pathogen Informatics"/>
        </authorList>
    </citation>
    <scope>NUCLEOTIDE SEQUENCE [LARGE SCALE GENOMIC DNA]</scope>
    <source>
        <strain evidence="4 6">NCTC11976</strain>
    </source>
</reference>
<evidence type="ECO:0000259" key="2">
    <source>
        <dbReference type="Pfam" id="PF09917"/>
    </source>
</evidence>
<dbReference type="Proteomes" id="UP000277577">
    <property type="component" value="Chromosome"/>
</dbReference>
<accession>A0A0W0S7A1</accession>
<dbReference type="Pfam" id="PF09917">
    <property type="entry name" value="DUF2147"/>
    <property type="match status" value="1"/>
</dbReference>
<dbReference type="PANTHER" id="PTHR36919:SF3">
    <property type="entry name" value="BLL5882 PROTEIN"/>
    <property type="match status" value="1"/>
</dbReference>
<dbReference type="PATRIC" id="fig|28084.5.peg.1063"/>
<dbReference type="OrthoDB" id="9814399at2"/>
<protein>
    <submittedName>
        <fullName evidence="3 4">Signal peptide protein</fullName>
    </submittedName>
</protein>
<proteinExistence type="predicted"/>
<organism evidence="3 5">
    <name type="scientific">Legionella cherrii</name>
    <dbReference type="NCBI Taxonomy" id="28084"/>
    <lineage>
        <taxon>Bacteria</taxon>
        <taxon>Pseudomonadati</taxon>
        <taxon>Pseudomonadota</taxon>
        <taxon>Gammaproteobacteria</taxon>
        <taxon>Legionellales</taxon>
        <taxon>Legionellaceae</taxon>
        <taxon>Legionella</taxon>
    </lineage>
</organism>
<keyword evidence="6" id="KW-1185">Reference proteome</keyword>
<name>A0A0W0S7A1_9GAMM</name>
<gene>
    <name evidence="3" type="ORF">Lche_0984</name>
    <name evidence="4" type="ORF">NCTC11976_01624</name>
</gene>
<evidence type="ECO:0000313" key="6">
    <source>
        <dbReference type="Proteomes" id="UP000277577"/>
    </source>
</evidence>
<evidence type="ECO:0000313" key="3">
    <source>
        <dbReference type="EMBL" id="KTC78964.1"/>
    </source>
</evidence>
<dbReference type="STRING" id="28084.Lche_0984"/>
<feature type="domain" description="DUF2147" evidence="2">
    <location>
        <begin position="29"/>
        <end position="144"/>
    </location>
</feature>
<feature type="chain" id="PRO_5030019461" evidence="1">
    <location>
        <begin position="23"/>
        <end position="145"/>
    </location>
</feature>
<feature type="signal peptide" evidence="1">
    <location>
        <begin position="1"/>
        <end position="22"/>
    </location>
</feature>
<sequence>MNLWKLACGFFVAVIYLPAALAASQAPVGNWVTIDDKTGKKRALVTISESGGELSAVIDKVFPQPGDTGICEKCPGGFKGKKIQGLQFMWGLKSEGQNEWGGGSILDPKSGKIYRAKLTVQGNKLLVRGYVGISLLGRTQVWQKQ</sequence>
<reference evidence="3 5" key="1">
    <citation type="submission" date="2015-11" db="EMBL/GenBank/DDBJ databases">
        <title>Genomic analysis of 38 Legionella species identifies large and diverse effector repertoires.</title>
        <authorList>
            <person name="Burstein D."/>
            <person name="Amaro F."/>
            <person name="Zusman T."/>
            <person name="Lifshitz Z."/>
            <person name="Cohen O."/>
            <person name="Gilbert J.A."/>
            <person name="Pupko T."/>
            <person name="Shuman H.A."/>
            <person name="Segal G."/>
        </authorList>
    </citation>
    <scope>NUCLEOTIDE SEQUENCE [LARGE SCALE GENOMIC DNA]</scope>
    <source>
        <strain evidence="3 5">ORW</strain>
    </source>
</reference>
<evidence type="ECO:0000313" key="4">
    <source>
        <dbReference type="EMBL" id="VEB36270.1"/>
    </source>
</evidence>
<dbReference type="PANTHER" id="PTHR36919">
    <property type="entry name" value="BLR1215 PROTEIN"/>
    <property type="match status" value="1"/>
</dbReference>